<organism evidence="2 3">
    <name type="scientific">Champsocephalus esox</name>
    <name type="common">pike icefish</name>
    <dbReference type="NCBI Taxonomy" id="159716"/>
    <lineage>
        <taxon>Eukaryota</taxon>
        <taxon>Metazoa</taxon>
        <taxon>Chordata</taxon>
        <taxon>Craniata</taxon>
        <taxon>Vertebrata</taxon>
        <taxon>Euteleostomi</taxon>
        <taxon>Actinopterygii</taxon>
        <taxon>Neopterygii</taxon>
        <taxon>Teleostei</taxon>
        <taxon>Neoteleostei</taxon>
        <taxon>Acanthomorphata</taxon>
        <taxon>Eupercaria</taxon>
        <taxon>Perciformes</taxon>
        <taxon>Notothenioidei</taxon>
        <taxon>Channichthyidae</taxon>
        <taxon>Champsocephalus</taxon>
    </lineage>
</organism>
<gene>
    <name evidence="2" type="ORF">CesoFtcFv8_027669</name>
</gene>
<name>A0AAN7YFI0_9TELE</name>
<evidence type="ECO:0000313" key="2">
    <source>
        <dbReference type="EMBL" id="KAK5875155.1"/>
    </source>
</evidence>
<proteinExistence type="predicted"/>
<dbReference type="AlphaFoldDB" id="A0AAN7YFI0"/>
<protein>
    <submittedName>
        <fullName evidence="2">Uncharacterized protein</fullName>
    </submittedName>
</protein>
<feature type="region of interest" description="Disordered" evidence="1">
    <location>
        <begin position="37"/>
        <end position="64"/>
    </location>
</feature>
<sequence>MERKESVDRSFSNISPSLLESTVRAVRLCCYGGRSLKPMAEADTPESNTDTAKGRNPHGCVDKAADGEIVEAGLAGNAQ</sequence>
<dbReference type="EMBL" id="JAULUE010002069">
    <property type="protein sequence ID" value="KAK5875155.1"/>
    <property type="molecule type" value="Genomic_DNA"/>
</dbReference>
<accession>A0AAN7YFI0</accession>
<evidence type="ECO:0000313" key="3">
    <source>
        <dbReference type="Proteomes" id="UP001335648"/>
    </source>
</evidence>
<comment type="caution">
    <text evidence="2">The sequence shown here is derived from an EMBL/GenBank/DDBJ whole genome shotgun (WGS) entry which is preliminary data.</text>
</comment>
<dbReference type="Proteomes" id="UP001335648">
    <property type="component" value="Unassembled WGS sequence"/>
</dbReference>
<keyword evidence="3" id="KW-1185">Reference proteome</keyword>
<reference evidence="2 3" key="1">
    <citation type="journal article" date="2023" name="Mol. Biol. Evol.">
        <title>Genomics of Secondarily Temperate Adaptation in the Only Non-Antarctic Icefish.</title>
        <authorList>
            <person name="Rivera-Colon A.G."/>
            <person name="Rayamajhi N."/>
            <person name="Minhas B.F."/>
            <person name="Madrigal G."/>
            <person name="Bilyk K.T."/>
            <person name="Yoon V."/>
            <person name="Hune M."/>
            <person name="Gregory S."/>
            <person name="Cheng C.H.C."/>
            <person name="Catchen J.M."/>
        </authorList>
    </citation>
    <scope>NUCLEOTIDE SEQUENCE [LARGE SCALE GENOMIC DNA]</scope>
    <source>
        <strain evidence="2">JC2023a</strain>
    </source>
</reference>
<evidence type="ECO:0000256" key="1">
    <source>
        <dbReference type="SAM" id="MobiDB-lite"/>
    </source>
</evidence>